<evidence type="ECO:0000256" key="13">
    <source>
        <dbReference type="PIRNR" id="PIRNR004930"/>
    </source>
</evidence>
<evidence type="ECO:0000256" key="10">
    <source>
        <dbReference type="ARBA" id="ARBA00022840"/>
    </source>
</evidence>
<evidence type="ECO:0000256" key="1">
    <source>
        <dbReference type="ARBA" id="ARBA00004496"/>
    </source>
</evidence>
<comment type="subcellular location">
    <subcellularLocation>
        <location evidence="1 13">Cytoplasm</location>
    </subcellularLocation>
</comment>
<evidence type="ECO:0000256" key="9">
    <source>
        <dbReference type="ARBA" id="ARBA00022741"/>
    </source>
</evidence>
<dbReference type="InterPro" id="IPR038385">
    <property type="entry name" value="Sua5/YwlC_C"/>
</dbReference>
<dbReference type="Proteomes" id="UP000184016">
    <property type="component" value="Unassembled WGS sequence"/>
</dbReference>
<dbReference type="EMBL" id="FRAF01000016">
    <property type="protein sequence ID" value="SHK53717.1"/>
    <property type="molecule type" value="Genomic_DNA"/>
</dbReference>
<dbReference type="NCBIfam" id="TIGR00057">
    <property type="entry name" value="L-threonylcarbamoyladenylate synthase"/>
    <property type="match status" value="1"/>
</dbReference>
<evidence type="ECO:0000313" key="16">
    <source>
        <dbReference type="EMBL" id="SHK53717.1"/>
    </source>
</evidence>
<evidence type="ECO:0000256" key="12">
    <source>
        <dbReference type="ARBA" id="ARBA00048366"/>
    </source>
</evidence>
<dbReference type="PIRSF" id="PIRSF004930">
    <property type="entry name" value="Tln_factor_SUA5"/>
    <property type="match status" value="1"/>
</dbReference>
<keyword evidence="6 13" id="KW-0808">Transferase</keyword>
<dbReference type="GO" id="GO:0008033">
    <property type="term" value="P:tRNA processing"/>
    <property type="evidence" value="ECO:0007669"/>
    <property type="project" value="UniProtKB-KW"/>
</dbReference>
<comment type="catalytic activity">
    <reaction evidence="12 13">
        <text>L-threonine + hydrogencarbonate + ATP = L-threonylcarbamoyladenylate + diphosphate + H2O</text>
        <dbReference type="Rhea" id="RHEA:36407"/>
        <dbReference type="ChEBI" id="CHEBI:15377"/>
        <dbReference type="ChEBI" id="CHEBI:17544"/>
        <dbReference type="ChEBI" id="CHEBI:30616"/>
        <dbReference type="ChEBI" id="CHEBI:33019"/>
        <dbReference type="ChEBI" id="CHEBI:57926"/>
        <dbReference type="ChEBI" id="CHEBI:73682"/>
        <dbReference type="EC" id="2.7.7.87"/>
    </reaction>
</comment>
<feature type="domain" description="YrdC-like" evidence="15">
    <location>
        <begin position="19"/>
        <end position="207"/>
    </location>
</feature>
<evidence type="ECO:0000256" key="2">
    <source>
        <dbReference type="ARBA" id="ARBA00007663"/>
    </source>
</evidence>
<dbReference type="Gene3D" id="3.90.870.10">
    <property type="entry name" value="DHBP synthase"/>
    <property type="match status" value="1"/>
</dbReference>
<feature type="binding site" evidence="14">
    <location>
        <position position="189"/>
    </location>
    <ligand>
        <name>L-threonine</name>
        <dbReference type="ChEBI" id="CHEBI:57926"/>
    </ligand>
</feature>
<comment type="function">
    <text evidence="13">Required for the formation of a threonylcarbamoyl group on adenosine at position 37 (t(6)A37) in tRNAs that read codons beginning with adenine.</text>
</comment>
<dbReference type="InterPro" id="IPR017945">
    <property type="entry name" value="DHBP_synth_RibB-like_a/b_dom"/>
</dbReference>
<evidence type="ECO:0000256" key="3">
    <source>
        <dbReference type="ARBA" id="ARBA00012584"/>
    </source>
</evidence>
<keyword evidence="9 13" id="KW-0547">Nucleotide-binding</keyword>
<keyword evidence="7 13" id="KW-0819">tRNA processing</keyword>
<accession>A0A1M6T9R6</accession>
<dbReference type="GO" id="GO:0061710">
    <property type="term" value="F:L-threonylcarbamoyladenylate synthase"/>
    <property type="evidence" value="ECO:0007669"/>
    <property type="project" value="UniProtKB-EC"/>
</dbReference>
<dbReference type="GO" id="GO:0000049">
    <property type="term" value="F:tRNA binding"/>
    <property type="evidence" value="ECO:0007669"/>
    <property type="project" value="TreeGrafter"/>
</dbReference>
<dbReference type="STRING" id="1830138.SAMN05443507_1166"/>
<dbReference type="EC" id="2.7.7.87" evidence="3 13"/>
<comment type="similarity">
    <text evidence="2 13">Belongs to the SUA5 family.</text>
</comment>
<gene>
    <name evidence="16" type="ORF">SAMN05443507_1166</name>
</gene>
<feature type="binding site" evidence="14">
    <location>
        <position position="151"/>
    </location>
    <ligand>
        <name>ATP</name>
        <dbReference type="ChEBI" id="CHEBI:30616"/>
    </ligand>
</feature>
<dbReference type="SUPFAM" id="SSF55821">
    <property type="entry name" value="YrdC/RibB"/>
    <property type="match status" value="1"/>
</dbReference>
<dbReference type="Pfam" id="PF01300">
    <property type="entry name" value="Sua5_yciO_yrdC"/>
    <property type="match status" value="1"/>
</dbReference>
<keyword evidence="5 13" id="KW-0963">Cytoplasm</keyword>
<evidence type="ECO:0000256" key="11">
    <source>
        <dbReference type="ARBA" id="ARBA00029774"/>
    </source>
</evidence>
<keyword evidence="8 13" id="KW-0548">Nucleotidyltransferase</keyword>
<dbReference type="GO" id="GO:0006450">
    <property type="term" value="P:regulation of translational fidelity"/>
    <property type="evidence" value="ECO:0007669"/>
    <property type="project" value="TreeGrafter"/>
</dbReference>
<keyword evidence="10 13" id="KW-0067">ATP-binding</keyword>
<evidence type="ECO:0000256" key="7">
    <source>
        <dbReference type="ARBA" id="ARBA00022694"/>
    </source>
</evidence>
<feature type="binding site" evidence="14">
    <location>
        <position position="149"/>
    </location>
    <ligand>
        <name>L-threonine</name>
        <dbReference type="ChEBI" id="CHEBI:57926"/>
    </ligand>
</feature>
<dbReference type="InterPro" id="IPR005145">
    <property type="entry name" value="Sua5_C"/>
</dbReference>
<dbReference type="Pfam" id="PF03481">
    <property type="entry name" value="Sua5_C"/>
    <property type="match status" value="1"/>
</dbReference>
<dbReference type="AlphaFoldDB" id="A0A1M6T9R6"/>
<dbReference type="InterPro" id="IPR010923">
    <property type="entry name" value="T(6)A37_SUA5"/>
</dbReference>
<evidence type="ECO:0000313" key="17">
    <source>
        <dbReference type="Proteomes" id="UP000184016"/>
    </source>
</evidence>
<feature type="binding site" evidence="14">
    <location>
        <position position="68"/>
    </location>
    <ligand>
        <name>L-threonine</name>
        <dbReference type="ChEBI" id="CHEBI:57926"/>
    </ligand>
</feature>
<organism evidence="16 17">
    <name type="scientific">Alicyclobacillus tolerans</name>
    <dbReference type="NCBI Taxonomy" id="90970"/>
    <lineage>
        <taxon>Bacteria</taxon>
        <taxon>Bacillati</taxon>
        <taxon>Bacillota</taxon>
        <taxon>Bacilli</taxon>
        <taxon>Bacillales</taxon>
        <taxon>Alicyclobacillaceae</taxon>
        <taxon>Alicyclobacillus</taxon>
    </lineage>
</organism>
<protein>
    <recommendedName>
        <fullName evidence="4 13">Threonylcarbamoyl-AMP synthase</fullName>
        <shortName evidence="13">TC-AMP synthase</shortName>
        <ecNumber evidence="3 13">2.7.7.87</ecNumber>
    </recommendedName>
    <alternativeName>
        <fullName evidence="11 13">L-threonylcarbamoyladenylate synthase</fullName>
    </alternativeName>
</protein>
<dbReference type="GO" id="GO:0003725">
    <property type="term" value="F:double-stranded RNA binding"/>
    <property type="evidence" value="ECO:0007669"/>
    <property type="project" value="UniProtKB-UniRule"/>
</dbReference>
<reference evidence="17" key="1">
    <citation type="submission" date="2016-11" db="EMBL/GenBank/DDBJ databases">
        <authorList>
            <person name="Varghese N."/>
            <person name="Submissions S."/>
        </authorList>
    </citation>
    <scope>NUCLEOTIDE SEQUENCE [LARGE SCALE GENOMIC DNA]</scope>
    <source>
        <strain evidence="17">USBA-503</strain>
    </source>
</reference>
<dbReference type="PANTHER" id="PTHR17490">
    <property type="entry name" value="SUA5"/>
    <property type="match status" value="1"/>
</dbReference>
<evidence type="ECO:0000256" key="6">
    <source>
        <dbReference type="ARBA" id="ARBA00022679"/>
    </source>
</evidence>
<feature type="binding site" evidence="14">
    <location>
        <position position="41"/>
    </location>
    <ligand>
        <name>L-threonine</name>
        <dbReference type="ChEBI" id="CHEBI:57926"/>
    </ligand>
</feature>
<evidence type="ECO:0000259" key="15">
    <source>
        <dbReference type="PROSITE" id="PS51163"/>
    </source>
</evidence>
<keyword evidence="17" id="KW-1185">Reference proteome</keyword>
<sequence length="362" mass="39006">MQRIQVSVSMARENKTQAIRLLSPAAAALRQGGLVAFPTETVYGLGANANLEEAILRIFQAKGRPADNPLIVHLPNVEAISSAVDIARIRPHEKRLIESFWPGPLTLLLPPTKTIARSVYPGQTLIGVRVPNHPVAQLLLSLSGVPVAAPSANRSGLPSPTTSETVLLDLADHLDVLVEGGSCEWGIESTVAAVQEESIHIYRPGAITAAMLEDATGLPVTVSTGFQEGGTPLAPGMKYRHYAPHTPVSAWWGNVESVQSAMQQALLQSSIQRFGLIAPRNFQTLADLLQPSPVWTYWIEGEEGSYAPSFAAKLYSSMREADTAHLEALYVFAPSAFHPLGTAIHNRLLKATEGRLWHAESS</sequence>
<dbReference type="FunFam" id="3.90.870.10:FF:000009">
    <property type="entry name" value="Threonylcarbamoyl-AMP synthase, putative"/>
    <property type="match status" value="1"/>
</dbReference>
<dbReference type="GO" id="GO:0005737">
    <property type="term" value="C:cytoplasm"/>
    <property type="evidence" value="ECO:0007669"/>
    <property type="project" value="UniProtKB-SubCell"/>
</dbReference>
<feature type="binding site" evidence="14">
    <location>
        <position position="242"/>
    </location>
    <ligand>
        <name>ATP</name>
        <dbReference type="ChEBI" id="CHEBI:30616"/>
    </ligand>
</feature>
<feature type="binding site" evidence="14">
    <location>
        <position position="203"/>
    </location>
    <ligand>
        <name>ATP</name>
        <dbReference type="ChEBI" id="CHEBI:30616"/>
    </ligand>
</feature>
<name>A0A1M6T9R6_9BACL</name>
<dbReference type="PROSITE" id="PS51163">
    <property type="entry name" value="YRDC"/>
    <property type="match status" value="1"/>
</dbReference>
<evidence type="ECO:0000256" key="8">
    <source>
        <dbReference type="ARBA" id="ARBA00022695"/>
    </source>
</evidence>
<dbReference type="InterPro" id="IPR050156">
    <property type="entry name" value="TC-AMP_synthase_SUA5"/>
</dbReference>
<feature type="binding site" evidence="14">
    <location>
        <position position="129"/>
    </location>
    <ligand>
        <name>L-threonine</name>
        <dbReference type="ChEBI" id="CHEBI:57926"/>
    </ligand>
</feature>
<evidence type="ECO:0000256" key="5">
    <source>
        <dbReference type="ARBA" id="ARBA00022490"/>
    </source>
</evidence>
<dbReference type="GO" id="GO:0005524">
    <property type="term" value="F:ATP binding"/>
    <property type="evidence" value="ECO:0007669"/>
    <property type="project" value="UniProtKB-UniRule"/>
</dbReference>
<dbReference type="RefSeq" id="WP_083574261.1">
    <property type="nucleotide sequence ID" value="NZ_FRAF01000016.1"/>
</dbReference>
<evidence type="ECO:0000256" key="14">
    <source>
        <dbReference type="PIRSR" id="PIRSR004930-1"/>
    </source>
</evidence>
<dbReference type="PANTHER" id="PTHR17490:SF16">
    <property type="entry name" value="THREONYLCARBAMOYL-AMP SYNTHASE"/>
    <property type="match status" value="1"/>
</dbReference>
<feature type="binding site" evidence="14">
    <location>
        <position position="64"/>
    </location>
    <ligand>
        <name>ATP</name>
        <dbReference type="ChEBI" id="CHEBI:30616"/>
    </ligand>
</feature>
<evidence type="ECO:0000256" key="4">
    <source>
        <dbReference type="ARBA" id="ARBA00015492"/>
    </source>
</evidence>
<dbReference type="Gene3D" id="3.40.50.11030">
    <property type="entry name" value="Threonylcarbamoyl-AMP synthase, C-terminal domain"/>
    <property type="match status" value="1"/>
</dbReference>
<proteinExistence type="inferred from homology"/>
<feature type="binding site" evidence="14">
    <location>
        <position position="73"/>
    </location>
    <ligand>
        <name>L-threonine</name>
        <dbReference type="ChEBI" id="CHEBI:57926"/>
    </ligand>
</feature>
<dbReference type="InterPro" id="IPR006070">
    <property type="entry name" value="Sua5-like_dom"/>
</dbReference>
<feature type="binding site" evidence="14">
    <location>
        <position position="159"/>
    </location>
    <ligand>
        <name>ATP</name>
        <dbReference type="ChEBI" id="CHEBI:30616"/>
    </ligand>
</feature>
<dbReference type="OrthoDB" id="9814580at2"/>